<sequence>MHPEKVTVWCGLWDGGIIGPYFFKDDANRRLHKTFFLPKRQELDLYDIWFQQDSAACHKARVTVDLLLNEFDEHFILRSGTVDWPPRSCDLTPLDYFLWSYVKSDTDKSASIDALEDSTEAFIREIPDEMLERVCQT</sequence>
<dbReference type="PANTHER" id="PTHR47326:SF1">
    <property type="entry name" value="HTH PSQ-TYPE DOMAIN-CONTAINING PROTEIN"/>
    <property type="match status" value="1"/>
</dbReference>
<dbReference type="AlphaFoldDB" id="A0A811VHY6"/>
<dbReference type="EMBL" id="CAJHJT010000056">
    <property type="protein sequence ID" value="CAD7015056.1"/>
    <property type="molecule type" value="Genomic_DNA"/>
</dbReference>
<protein>
    <submittedName>
        <fullName evidence="1">(Mediterranean fruit fly) hypothetical protein</fullName>
    </submittedName>
</protein>
<dbReference type="Gene3D" id="3.30.420.10">
    <property type="entry name" value="Ribonuclease H-like superfamily/Ribonuclease H"/>
    <property type="match status" value="1"/>
</dbReference>
<organism evidence="1 2">
    <name type="scientific">Ceratitis capitata</name>
    <name type="common">Mediterranean fruit fly</name>
    <name type="synonym">Tephritis capitata</name>
    <dbReference type="NCBI Taxonomy" id="7213"/>
    <lineage>
        <taxon>Eukaryota</taxon>
        <taxon>Metazoa</taxon>
        <taxon>Ecdysozoa</taxon>
        <taxon>Arthropoda</taxon>
        <taxon>Hexapoda</taxon>
        <taxon>Insecta</taxon>
        <taxon>Pterygota</taxon>
        <taxon>Neoptera</taxon>
        <taxon>Endopterygota</taxon>
        <taxon>Diptera</taxon>
        <taxon>Brachycera</taxon>
        <taxon>Muscomorpha</taxon>
        <taxon>Tephritoidea</taxon>
        <taxon>Tephritidae</taxon>
        <taxon>Ceratitis</taxon>
        <taxon>Ceratitis</taxon>
    </lineage>
</organism>
<comment type="caution">
    <text evidence="1">The sequence shown here is derived from an EMBL/GenBank/DDBJ whole genome shotgun (WGS) entry which is preliminary data.</text>
</comment>
<reference evidence="1" key="1">
    <citation type="submission" date="2020-11" db="EMBL/GenBank/DDBJ databases">
        <authorList>
            <person name="Whitehead M."/>
        </authorList>
    </citation>
    <scope>NUCLEOTIDE SEQUENCE</scope>
    <source>
        <strain evidence="1">EGII</strain>
    </source>
</reference>
<keyword evidence="2" id="KW-1185">Reference proteome</keyword>
<dbReference type="Proteomes" id="UP000606786">
    <property type="component" value="Unassembled WGS sequence"/>
</dbReference>
<evidence type="ECO:0000313" key="1">
    <source>
        <dbReference type="EMBL" id="CAD7015056.1"/>
    </source>
</evidence>
<evidence type="ECO:0000313" key="2">
    <source>
        <dbReference type="Proteomes" id="UP000606786"/>
    </source>
</evidence>
<gene>
    <name evidence="1" type="ORF">CCAP1982_LOCUS23013</name>
</gene>
<name>A0A811VHY6_CERCA</name>
<proteinExistence type="predicted"/>
<dbReference type="GO" id="GO:0003676">
    <property type="term" value="F:nucleic acid binding"/>
    <property type="evidence" value="ECO:0007669"/>
    <property type="project" value="InterPro"/>
</dbReference>
<dbReference type="PANTHER" id="PTHR47326">
    <property type="entry name" value="TRANSPOSABLE ELEMENT TC3 TRANSPOSASE-LIKE PROTEIN"/>
    <property type="match status" value="1"/>
</dbReference>
<dbReference type="InterPro" id="IPR036397">
    <property type="entry name" value="RNaseH_sf"/>
</dbReference>
<accession>A0A811VHY6</accession>